<evidence type="ECO:0000313" key="1">
    <source>
        <dbReference type="EMBL" id="MDO6575735.1"/>
    </source>
</evidence>
<feature type="non-terminal residue" evidence="1">
    <location>
        <position position="1"/>
    </location>
</feature>
<protein>
    <recommendedName>
        <fullName evidence="3">Nitronate monooxygenase</fullName>
    </recommendedName>
</protein>
<keyword evidence="2" id="KW-1185">Reference proteome</keyword>
<gene>
    <name evidence="1" type="ORF">Q4528_16645</name>
</gene>
<dbReference type="Proteomes" id="UP001170310">
    <property type="component" value="Unassembled WGS sequence"/>
</dbReference>
<sequence>PEDFAAMTDEEKHRIGAVEGRLGDGFINGGQLSGIVNSIPSVQKLFEDMVEGALLIYKSKLEEFEKISMKK</sequence>
<comment type="caution">
    <text evidence="1">The sequence shown here is derived from an EMBL/GenBank/DDBJ whole genome shotgun (WGS) entry which is preliminary data.</text>
</comment>
<evidence type="ECO:0000313" key="2">
    <source>
        <dbReference type="Proteomes" id="UP001170310"/>
    </source>
</evidence>
<reference evidence="1" key="1">
    <citation type="submission" date="2023-07" db="EMBL/GenBank/DDBJ databases">
        <title>Genome content predicts the carbon catabolic preferences of heterotrophic bacteria.</title>
        <authorList>
            <person name="Gralka M."/>
        </authorList>
    </citation>
    <scope>NUCLEOTIDE SEQUENCE</scope>
    <source>
        <strain evidence="1">E2R20</strain>
    </source>
</reference>
<evidence type="ECO:0008006" key="3">
    <source>
        <dbReference type="Google" id="ProtNLM"/>
    </source>
</evidence>
<name>A0AAW7YWC3_9STAP</name>
<organism evidence="1 2">
    <name type="scientific">Staphylococcus pasteuri_A</name>
    <dbReference type="NCBI Taxonomy" id="3062664"/>
    <lineage>
        <taxon>Bacteria</taxon>
        <taxon>Bacillati</taxon>
        <taxon>Bacillota</taxon>
        <taxon>Bacilli</taxon>
        <taxon>Bacillales</taxon>
        <taxon>Staphylococcaceae</taxon>
        <taxon>Staphylococcus</taxon>
    </lineage>
</organism>
<dbReference type="EMBL" id="JAUOQO010001146">
    <property type="protein sequence ID" value="MDO6575735.1"/>
    <property type="molecule type" value="Genomic_DNA"/>
</dbReference>
<proteinExistence type="predicted"/>
<accession>A0AAW7YWC3</accession>
<dbReference type="AlphaFoldDB" id="A0AAW7YWC3"/>